<evidence type="ECO:0000313" key="2">
    <source>
        <dbReference type="EMBL" id="GGQ53812.1"/>
    </source>
</evidence>
<reference evidence="2" key="1">
    <citation type="journal article" date="2014" name="Int. J. Syst. Evol. Microbiol.">
        <title>Complete genome sequence of Corynebacterium casei LMG S-19264T (=DSM 44701T), isolated from a smear-ripened cheese.</title>
        <authorList>
            <consortium name="US DOE Joint Genome Institute (JGI-PGF)"/>
            <person name="Walter F."/>
            <person name="Albersmeier A."/>
            <person name="Kalinowski J."/>
            <person name="Ruckert C."/>
        </authorList>
    </citation>
    <scope>NUCLEOTIDE SEQUENCE</scope>
    <source>
        <strain evidence="2">JCM 3131</strain>
    </source>
</reference>
<accession>A0A918BAP6</accession>
<feature type="compositionally biased region" description="Low complexity" evidence="1">
    <location>
        <begin position="1"/>
        <end position="16"/>
    </location>
</feature>
<evidence type="ECO:0000313" key="3">
    <source>
        <dbReference type="Proteomes" id="UP000620156"/>
    </source>
</evidence>
<gene>
    <name evidence="2" type="ORF">GCM10010145_23980</name>
</gene>
<dbReference type="EMBL" id="BMQK01000004">
    <property type="protein sequence ID" value="GGQ53812.1"/>
    <property type="molecule type" value="Genomic_DNA"/>
</dbReference>
<evidence type="ECO:0008006" key="4">
    <source>
        <dbReference type="Google" id="ProtNLM"/>
    </source>
</evidence>
<organism evidence="2 3">
    <name type="scientific">Streptomyces ruber</name>
    <dbReference type="NCBI Taxonomy" id="83378"/>
    <lineage>
        <taxon>Bacteria</taxon>
        <taxon>Bacillati</taxon>
        <taxon>Actinomycetota</taxon>
        <taxon>Actinomycetes</taxon>
        <taxon>Kitasatosporales</taxon>
        <taxon>Streptomycetaceae</taxon>
        <taxon>Streptomyces</taxon>
    </lineage>
</organism>
<evidence type="ECO:0000256" key="1">
    <source>
        <dbReference type="SAM" id="MobiDB-lite"/>
    </source>
</evidence>
<feature type="region of interest" description="Disordered" evidence="1">
    <location>
        <begin position="1"/>
        <end position="24"/>
    </location>
</feature>
<dbReference type="InterPro" id="IPR025851">
    <property type="entry name" value="SUKH-4"/>
</dbReference>
<comment type="caution">
    <text evidence="2">The sequence shown here is derived from an EMBL/GenBank/DDBJ whole genome shotgun (WGS) entry which is preliminary data.</text>
</comment>
<dbReference type="Pfam" id="PF14435">
    <property type="entry name" value="SUKH-4"/>
    <property type="match status" value="1"/>
</dbReference>
<proteinExistence type="predicted"/>
<sequence length="277" mass="30007">MSTGTTVAGTGTVTFTRSEPGAPRRAAELVDRAGELARELRDQLVLGSLRTLDRDLEAVVRGERTAPRPPAAPLCGVLGLTNMFPLSPSLEGVLRLAAAATTARPEGDLAPYWRIATLTRPFTGGGGPGAGETVRFEELDFPATLTHEPTRRFLREVGLPEDGFLFQLDAEVALPTLPEYYAESCAPPPRTELPAHADRLIRLGRLTPDTHLVVDGATGTILCWSEPDRTLRPLNADISTLAFTVWLVHRERGLDVNYDLTPFQSYLTAVATGITRN</sequence>
<keyword evidence="3" id="KW-1185">Reference proteome</keyword>
<protein>
    <recommendedName>
        <fullName evidence="4">SUKH-4 immunity protein of toxin-antitoxin system</fullName>
    </recommendedName>
</protein>
<name>A0A918BAP6_9ACTN</name>
<reference evidence="2" key="2">
    <citation type="submission" date="2020-09" db="EMBL/GenBank/DDBJ databases">
        <authorList>
            <person name="Sun Q."/>
            <person name="Ohkuma M."/>
        </authorList>
    </citation>
    <scope>NUCLEOTIDE SEQUENCE</scope>
    <source>
        <strain evidence="2">JCM 3131</strain>
    </source>
</reference>
<dbReference type="AlphaFoldDB" id="A0A918BAP6"/>
<dbReference type="RefSeq" id="WP_189216737.1">
    <property type="nucleotide sequence ID" value="NZ_BMQK01000004.1"/>
</dbReference>
<dbReference type="Proteomes" id="UP000620156">
    <property type="component" value="Unassembled WGS sequence"/>
</dbReference>